<dbReference type="InterPro" id="IPR011701">
    <property type="entry name" value="MFS"/>
</dbReference>
<comment type="similarity">
    <text evidence="2">Belongs to the major facilitator superfamily. Set transporter family.</text>
</comment>
<proteinExistence type="inferred from homology"/>
<accession>A0ABN6RR48</accession>
<name>A0ABN6RR48_9DEIO</name>
<dbReference type="Pfam" id="PF07690">
    <property type="entry name" value="MFS_1"/>
    <property type="match status" value="2"/>
</dbReference>
<comment type="subcellular location">
    <subcellularLocation>
        <location evidence="1">Cell membrane</location>
        <topology evidence="1">Multi-pass membrane protein</topology>
    </subcellularLocation>
</comment>
<evidence type="ECO:0000256" key="10">
    <source>
        <dbReference type="SAM" id="Phobius"/>
    </source>
</evidence>
<dbReference type="RefSeq" id="WP_264778292.1">
    <property type="nucleotide sequence ID" value="NZ_AP026562.1"/>
</dbReference>
<dbReference type="CDD" id="cd17471">
    <property type="entry name" value="MFS_Set"/>
    <property type="match status" value="1"/>
</dbReference>
<dbReference type="Proteomes" id="UP001064971">
    <property type="component" value="Plasmid pDAETH-2"/>
</dbReference>
<feature type="transmembrane region" description="Helical" evidence="10">
    <location>
        <begin position="319"/>
        <end position="336"/>
    </location>
</feature>
<keyword evidence="7 10" id="KW-1133">Transmembrane helix</keyword>
<feature type="transmembrane region" description="Helical" evidence="10">
    <location>
        <begin position="83"/>
        <end position="102"/>
    </location>
</feature>
<evidence type="ECO:0000256" key="7">
    <source>
        <dbReference type="ARBA" id="ARBA00022989"/>
    </source>
</evidence>
<keyword evidence="13" id="KW-1185">Reference proteome</keyword>
<dbReference type="SUPFAM" id="SSF103473">
    <property type="entry name" value="MFS general substrate transporter"/>
    <property type="match status" value="2"/>
</dbReference>
<gene>
    <name evidence="12" type="ORF">DAETH_44280</name>
</gene>
<dbReference type="Gene3D" id="1.20.1250.20">
    <property type="entry name" value="MFS general substrate transporter like domains"/>
    <property type="match status" value="2"/>
</dbReference>
<evidence type="ECO:0000256" key="3">
    <source>
        <dbReference type="ARBA" id="ARBA00022448"/>
    </source>
</evidence>
<dbReference type="InterPro" id="IPR022324">
    <property type="entry name" value="Bacilysin_exporter_BacE_put"/>
</dbReference>
<keyword evidence="8 10" id="KW-0472">Membrane</keyword>
<dbReference type="PRINTS" id="PR01988">
    <property type="entry name" value="EXPORTERBACE"/>
</dbReference>
<evidence type="ECO:0000256" key="1">
    <source>
        <dbReference type="ARBA" id="ARBA00004651"/>
    </source>
</evidence>
<geneLocation type="plasmid" evidence="12 13">
    <name>pDAETH-2</name>
</geneLocation>
<feature type="transmembrane region" description="Helical" evidence="10">
    <location>
        <begin position="293"/>
        <end position="313"/>
    </location>
</feature>
<feature type="transmembrane region" description="Helical" evidence="10">
    <location>
        <begin position="175"/>
        <end position="194"/>
    </location>
</feature>
<protein>
    <submittedName>
        <fullName evidence="12">Sugar efflux transporter</fullName>
    </submittedName>
</protein>
<evidence type="ECO:0000256" key="9">
    <source>
        <dbReference type="SAM" id="MobiDB-lite"/>
    </source>
</evidence>
<feature type="transmembrane region" description="Helical" evidence="10">
    <location>
        <begin position="224"/>
        <end position="247"/>
    </location>
</feature>
<dbReference type="PANTHER" id="PTHR23535">
    <property type="entry name" value="SUGAR EFFLUX TRANSPORTER A-RELATED"/>
    <property type="match status" value="1"/>
</dbReference>
<evidence type="ECO:0000259" key="11">
    <source>
        <dbReference type="PROSITE" id="PS50850"/>
    </source>
</evidence>
<dbReference type="PANTHER" id="PTHR23535:SF2">
    <property type="entry name" value="SUGAR EFFLUX TRANSPORTER A-RELATED"/>
    <property type="match status" value="1"/>
</dbReference>
<reference evidence="12" key="1">
    <citation type="submission" date="2022-07" db="EMBL/GenBank/DDBJ databases">
        <title>Complete Genome Sequence of the Radioresistant Bacterium Deinococcus aetherius ST0316, Isolated from the Air Dust collected in Lower Stratosphere above Japan.</title>
        <authorList>
            <person name="Satoh K."/>
            <person name="Hagiwara K."/>
            <person name="Katsumata K."/>
            <person name="Kubo A."/>
            <person name="Yokobori S."/>
            <person name="Yamagishi A."/>
            <person name="Oono Y."/>
            <person name="Narumi I."/>
        </authorList>
    </citation>
    <scope>NUCLEOTIDE SEQUENCE</scope>
    <source>
        <strain evidence="12">ST0316</strain>
        <plasmid evidence="12">pDAETH-2</plasmid>
    </source>
</reference>
<feature type="domain" description="Major facilitator superfamily (MFS) profile" evidence="11">
    <location>
        <begin position="16"/>
        <end position="401"/>
    </location>
</feature>
<feature type="transmembrane region" description="Helical" evidence="10">
    <location>
        <begin position="48"/>
        <end position="71"/>
    </location>
</feature>
<feature type="transmembrane region" description="Helical" evidence="10">
    <location>
        <begin position="375"/>
        <end position="396"/>
    </location>
</feature>
<keyword evidence="4" id="KW-1003">Cell membrane</keyword>
<feature type="region of interest" description="Disordered" evidence="9">
    <location>
        <begin position="405"/>
        <end position="428"/>
    </location>
</feature>
<organism evidence="12 13">
    <name type="scientific">Deinococcus aetherius</name>
    <dbReference type="NCBI Taxonomy" id="200252"/>
    <lineage>
        <taxon>Bacteria</taxon>
        <taxon>Thermotogati</taxon>
        <taxon>Deinococcota</taxon>
        <taxon>Deinococci</taxon>
        <taxon>Deinococcales</taxon>
        <taxon>Deinococcaceae</taxon>
        <taxon>Deinococcus</taxon>
    </lineage>
</organism>
<feature type="transmembrane region" description="Helical" evidence="10">
    <location>
        <begin position="151"/>
        <end position="169"/>
    </location>
</feature>
<evidence type="ECO:0000256" key="6">
    <source>
        <dbReference type="ARBA" id="ARBA00022692"/>
    </source>
</evidence>
<keyword evidence="3" id="KW-0813">Transport</keyword>
<dbReference type="InterPro" id="IPR020846">
    <property type="entry name" value="MFS_dom"/>
</dbReference>
<feature type="transmembrane region" description="Helical" evidence="10">
    <location>
        <begin position="348"/>
        <end position="369"/>
    </location>
</feature>
<evidence type="ECO:0000256" key="4">
    <source>
        <dbReference type="ARBA" id="ARBA00022475"/>
    </source>
</evidence>
<evidence type="ECO:0000256" key="5">
    <source>
        <dbReference type="ARBA" id="ARBA00022597"/>
    </source>
</evidence>
<sequence>MTSPLRALSFLRHIPHFTPFAVAALLLGTATSFTGPYLPLFAREAAHMSPLSLGVFMTLVSLSGILISTGLARWSDRRPGNRAVVLLTVLAAAVGFALLSMTRSYLPLVLIGCLFLGTGAGAFPQLFALARAGFGMAGPELAERGMITLRSVFSMAWMLGPAVAALILARLGFTGLFLATAACYLTVGLPLLLARFRPAPRPPASERDSAGTPPGDAGPARRPLALVALSFVLYGISNNMGFIALPLHVTGALHAPESTVGFLVGLCALLEIPFILGFALWPRRVPHERLITLSFALFAGYFVLLALAPAVWVLAAAQLVRAAVIAVTTTLGMAYFQELMPGRTGTALTLYTNTGSVGAVLSGVVSGAFAQAFGYQAVFLLCAGLTGAAFLLLAALTLRQPGGSPVPGPGQQTGVPGSPEVVRPARSL</sequence>
<dbReference type="EMBL" id="AP026562">
    <property type="protein sequence ID" value="BDP44459.1"/>
    <property type="molecule type" value="Genomic_DNA"/>
</dbReference>
<feature type="transmembrane region" description="Helical" evidence="10">
    <location>
        <begin position="108"/>
        <end position="130"/>
    </location>
</feature>
<evidence type="ECO:0000313" key="13">
    <source>
        <dbReference type="Proteomes" id="UP001064971"/>
    </source>
</evidence>
<keyword evidence="12" id="KW-0614">Plasmid</keyword>
<dbReference type="InterPro" id="IPR036259">
    <property type="entry name" value="MFS_trans_sf"/>
</dbReference>
<feature type="transmembrane region" description="Helical" evidence="10">
    <location>
        <begin position="259"/>
        <end position="281"/>
    </location>
</feature>
<feature type="compositionally biased region" description="Low complexity" evidence="9">
    <location>
        <begin position="405"/>
        <end position="419"/>
    </location>
</feature>
<evidence type="ECO:0000256" key="2">
    <source>
        <dbReference type="ARBA" id="ARBA00006523"/>
    </source>
</evidence>
<keyword evidence="5" id="KW-0762">Sugar transport</keyword>
<evidence type="ECO:0000256" key="8">
    <source>
        <dbReference type="ARBA" id="ARBA00023136"/>
    </source>
</evidence>
<dbReference type="PROSITE" id="PS50850">
    <property type="entry name" value="MFS"/>
    <property type="match status" value="1"/>
</dbReference>
<keyword evidence="6 10" id="KW-0812">Transmembrane</keyword>
<evidence type="ECO:0000313" key="12">
    <source>
        <dbReference type="EMBL" id="BDP44459.1"/>
    </source>
</evidence>